<evidence type="ECO:0000313" key="3">
    <source>
        <dbReference type="Proteomes" id="UP000029278"/>
    </source>
</evidence>
<dbReference type="Proteomes" id="UP000029278">
    <property type="component" value="Unassembled WGS sequence"/>
</dbReference>
<reference evidence="2 3" key="1">
    <citation type="submission" date="2014-04" db="EMBL/GenBank/DDBJ databases">
        <authorList>
            <person name="Bishop-Lilly K.A."/>
            <person name="Broomall S.M."/>
            <person name="Chain P.S."/>
            <person name="Chertkov O."/>
            <person name="Coyne S.R."/>
            <person name="Daligault H.E."/>
            <person name="Davenport K.W."/>
            <person name="Erkkila T."/>
            <person name="Frey K.G."/>
            <person name="Gibbons H.S."/>
            <person name="Gu W."/>
            <person name="Jaissle J."/>
            <person name="Johnson S.L."/>
            <person name="Koroleva G.I."/>
            <person name="Ladner J.T."/>
            <person name="Lo C.-C."/>
            <person name="Minogue T.D."/>
            <person name="Munk C."/>
            <person name="Palacios G.F."/>
            <person name="Redden C.L."/>
            <person name="Rosenzweig C.N."/>
            <person name="Scholz M.B."/>
            <person name="Teshima H."/>
            <person name="Xu Y."/>
        </authorList>
    </citation>
    <scope>NUCLEOTIDE SEQUENCE [LARGE SCALE GENOMIC DNA]</scope>
    <source>
        <strain evidence="2 3">8244</strain>
    </source>
</reference>
<evidence type="ECO:0000256" key="1">
    <source>
        <dbReference type="SAM" id="MobiDB-lite"/>
    </source>
</evidence>
<evidence type="ECO:0000313" key="2">
    <source>
        <dbReference type="EMBL" id="KFN06998.1"/>
    </source>
</evidence>
<dbReference type="EMBL" id="JMQA01000036">
    <property type="protein sequence ID" value="KFN06998.1"/>
    <property type="molecule type" value="Genomic_DNA"/>
</dbReference>
<name>A0A090Z9E5_PAEMA</name>
<feature type="compositionally biased region" description="Polar residues" evidence="1">
    <location>
        <begin position="59"/>
        <end position="68"/>
    </location>
</feature>
<gene>
    <name evidence="2" type="ORF">DJ90_4554</name>
</gene>
<organism evidence="2 3">
    <name type="scientific">Paenibacillus macerans</name>
    <name type="common">Bacillus macerans</name>
    <dbReference type="NCBI Taxonomy" id="44252"/>
    <lineage>
        <taxon>Bacteria</taxon>
        <taxon>Bacillati</taxon>
        <taxon>Bacillota</taxon>
        <taxon>Bacilli</taxon>
        <taxon>Bacillales</taxon>
        <taxon>Paenibacillaceae</taxon>
        <taxon>Paenibacillus</taxon>
    </lineage>
</organism>
<feature type="region of interest" description="Disordered" evidence="1">
    <location>
        <begin position="49"/>
        <end position="68"/>
    </location>
</feature>
<sequence>MSVAPYAGAWIESDIWHYLMGQGFASLPMRERGLKAVMPVQIAHKPRSLPMRERGLKASSLSPASVQA</sequence>
<dbReference type="HOGENOM" id="CLU_2789991_0_0_9"/>
<accession>A0A090Z9E5</accession>
<protein>
    <submittedName>
        <fullName evidence="2">Uncharacterized protein</fullName>
    </submittedName>
</protein>
<comment type="caution">
    <text evidence="2">The sequence shown here is derived from an EMBL/GenBank/DDBJ whole genome shotgun (WGS) entry which is preliminary data.</text>
</comment>
<proteinExistence type="predicted"/>
<dbReference type="AlphaFoldDB" id="A0A090Z9E5"/>
<keyword evidence="3" id="KW-1185">Reference proteome</keyword>